<dbReference type="PROSITE" id="PS51285">
    <property type="entry name" value="AGC_KINASE_CTER"/>
    <property type="match status" value="1"/>
</dbReference>
<feature type="compositionally biased region" description="Polar residues" evidence="9">
    <location>
        <begin position="26"/>
        <end position="44"/>
    </location>
</feature>
<dbReference type="FunFam" id="3.30.200.20:FF:000103">
    <property type="entry name" value="Protein kinase C"/>
    <property type="match status" value="1"/>
</dbReference>
<evidence type="ECO:0000256" key="8">
    <source>
        <dbReference type="RuleBase" id="RU000304"/>
    </source>
</evidence>
<evidence type="ECO:0000256" key="5">
    <source>
        <dbReference type="ARBA" id="ARBA00022777"/>
    </source>
</evidence>
<evidence type="ECO:0000256" key="4">
    <source>
        <dbReference type="ARBA" id="ARBA00022741"/>
    </source>
</evidence>
<dbReference type="PROSITE" id="PS50011">
    <property type="entry name" value="PROTEIN_KINASE_DOM"/>
    <property type="match status" value="1"/>
</dbReference>
<organism evidence="12 13">
    <name type="scientific">Clarias magur</name>
    <name type="common">Asian catfish</name>
    <name type="synonym">Macropteronotus magur</name>
    <dbReference type="NCBI Taxonomy" id="1594786"/>
    <lineage>
        <taxon>Eukaryota</taxon>
        <taxon>Metazoa</taxon>
        <taxon>Chordata</taxon>
        <taxon>Craniata</taxon>
        <taxon>Vertebrata</taxon>
        <taxon>Euteleostomi</taxon>
        <taxon>Actinopterygii</taxon>
        <taxon>Neopterygii</taxon>
        <taxon>Teleostei</taxon>
        <taxon>Ostariophysi</taxon>
        <taxon>Siluriformes</taxon>
        <taxon>Clariidae</taxon>
        <taxon>Clarias</taxon>
    </lineage>
</organism>
<keyword evidence="3" id="KW-0808">Transferase</keyword>
<evidence type="ECO:0000313" key="12">
    <source>
        <dbReference type="EMBL" id="KAF5890656.1"/>
    </source>
</evidence>
<dbReference type="FunFam" id="1.10.510.10:FF:000210">
    <property type="entry name" value="Non-specific serine/threonine protein kinase"/>
    <property type="match status" value="1"/>
</dbReference>
<proteinExistence type="inferred from homology"/>
<dbReference type="InterPro" id="IPR008271">
    <property type="entry name" value="Ser/Thr_kinase_AS"/>
</dbReference>
<dbReference type="SMART" id="SM00133">
    <property type="entry name" value="S_TK_X"/>
    <property type="match status" value="1"/>
</dbReference>
<evidence type="ECO:0000256" key="2">
    <source>
        <dbReference type="ARBA" id="ARBA00022553"/>
    </source>
</evidence>
<dbReference type="GO" id="GO:0005524">
    <property type="term" value="F:ATP binding"/>
    <property type="evidence" value="ECO:0007669"/>
    <property type="project" value="UniProtKB-UniRule"/>
</dbReference>
<dbReference type="PANTHER" id="PTHR24351">
    <property type="entry name" value="RIBOSOMAL PROTEIN S6 KINASE"/>
    <property type="match status" value="1"/>
</dbReference>
<evidence type="ECO:0000256" key="6">
    <source>
        <dbReference type="ARBA" id="ARBA00022840"/>
    </source>
</evidence>
<keyword evidence="5 12" id="KW-0418">Kinase</keyword>
<keyword evidence="1 8" id="KW-0723">Serine/threonine-protein kinase</keyword>
<evidence type="ECO:0000256" key="7">
    <source>
        <dbReference type="PROSITE-ProRule" id="PRU10141"/>
    </source>
</evidence>
<dbReference type="AlphaFoldDB" id="A0A8J4WTS5"/>
<dbReference type="Pfam" id="PF00069">
    <property type="entry name" value="Pkinase"/>
    <property type="match status" value="1"/>
</dbReference>
<dbReference type="OrthoDB" id="63267at2759"/>
<dbReference type="InterPro" id="IPR000961">
    <property type="entry name" value="AGC-kinase_C"/>
</dbReference>
<feature type="domain" description="AGC-kinase C-terminal" evidence="11">
    <location>
        <begin position="352"/>
        <end position="416"/>
    </location>
</feature>
<feature type="domain" description="Protein kinase" evidence="10">
    <location>
        <begin position="93"/>
        <end position="351"/>
    </location>
</feature>
<evidence type="ECO:0000259" key="10">
    <source>
        <dbReference type="PROSITE" id="PS50011"/>
    </source>
</evidence>
<evidence type="ECO:0000259" key="11">
    <source>
        <dbReference type="PROSITE" id="PS51285"/>
    </source>
</evidence>
<evidence type="ECO:0000256" key="1">
    <source>
        <dbReference type="ARBA" id="ARBA00022527"/>
    </source>
</evidence>
<name>A0A8J4WTS5_CLAMG</name>
<dbReference type="Gene3D" id="3.30.200.20">
    <property type="entry name" value="Phosphorylase Kinase, domain 1"/>
    <property type="match status" value="1"/>
</dbReference>
<feature type="binding site" evidence="7">
    <location>
        <position position="131"/>
    </location>
    <ligand>
        <name>ATP</name>
        <dbReference type="ChEBI" id="CHEBI:30616"/>
    </ligand>
</feature>
<keyword evidence="4 7" id="KW-0547">Nucleotide-binding</keyword>
<dbReference type="Proteomes" id="UP000727407">
    <property type="component" value="Unassembled WGS sequence"/>
</dbReference>
<dbReference type="Gene3D" id="1.10.510.10">
    <property type="entry name" value="Transferase(Phosphotransferase) domain 1"/>
    <property type="match status" value="1"/>
</dbReference>
<feature type="compositionally biased region" description="Basic residues" evidence="9">
    <location>
        <begin position="1"/>
        <end position="11"/>
    </location>
</feature>
<dbReference type="PROSITE" id="PS00108">
    <property type="entry name" value="PROTEIN_KINASE_ST"/>
    <property type="match status" value="1"/>
</dbReference>
<evidence type="ECO:0000256" key="9">
    <source>
        <dbReference type="SAM" id="MobiDB-lite"/>
    </source>
</evidence>
<evidence type="ECO:0000256" key="3">
    <source>
        <dbReference type="ARBA" id="ARBA00022679"/>
    </source>
</evidence>
<dbReference type="InterPro" id="IPR017441">
    <property type="entry name" value="Protein_kinase_ATP_BS"/>
</dbReference>
<keyword evidence="13" id="KW-1185">Reference proteome</keyword>
<keyword evidence="6 7" id="KW-0067">ATP-binding</keyword>
<comment type="similarity">
    <text evidence="8">Belongs to the protein kinase superfamily.</text>
</comment>
<protein>
    <submittedName>
        <fullName evidence="12">Protein kinase C epsilon type</fullName>
    </submittedName>
</protein>
<dbReference type="SUPFAM" id="SSF56112">
    <property type="entry name" value="Protein kinase-like (PK-like)"/>
    <property type="match status" value="1"/>
</dbReference>
<accession>A0A8J4WTS5</accession>
<reference evidence="12" key="1">
    <citation type="submission" date="2020-07" db="EMBL/GenBank/DDBJ databases">
        <title>Clarias magur genome sequencing, assembly and annotation.</title>
        <authorList>
            <person name="Kushwaha B."/>
            <person name="Kumar R."/>
            <person name="Das P."/>
            <person name="Joshi C.G."/>
            <person name="Kumar D."/>
            <person name="Nagpure N.S."/>
            <person name="Pandey M."/>
            <person name="Agarwal S."/>
            <person name="Srivastava S."/>
            <person name="Singh M."/>
            <person name="Sahoo L."/>
            <person name="Jayasankar P."/>
            <person name="Meher P.K."/>
            <person name="Koringa P.G."/>
            <person name="Iquebal M.A."/>
            <person name="Das S.P."/>
            <person name="Bit A."/>
            <person name="Patnaik S."/>
            <person name="Patel N."/>
            <person name="Shah T.M."/>
            <person name="Hinsu A."/>
            <person name="Jena J.K."/>
        </authorList>
    </citation>
    <scope>NUCLEOTIDE SEQUENCE</scope>
    <source>
        <strain evidence="12">CIFAMagur01</strain>
        <tissue evidence="12">Testis</tissue>
    </source>
</reference>
<dbReference type="InterPro" id="IPR011009">
    <property type="entry name" value="Kinase-like_dom_sf"/>
</dbReference>
<dbReference type="GO" id="GO:0004674">
    <property type="term" value="F:protein serine/threonine kinase activity"/>
    <property type="evidence" value="ECO:0007669"/>
    <property type="project" value="UniProtKB-KW"/>
</dbReference>
<dbReference type="PROSITE" id="PS00107">
    <property type="entry name" value="PROTEIN_KINASE_ATP"/>
    <property type="match status" value="1"/>
</dbReference>
<sequence length="416" mass="47494">MVISKAVKKRNKEQEVDDLERAVTEESVQGWENISKPTGPQSPIQPKGGLFQSGTSDGDMQTPCLVHMEQEVEPEKSQENEELPPKRKSLEDFNCLTVLGKGFSGEVILSELRGTDEVYAMKIMKKDLILKMDLLKYTLTERRVLVLASEHPYLTHLLCCFQTKDYLCFVMEYVNGGDLSYHIACSGMFNEKRSQFYAAEIACALMFLHRNGIIHRDLKPENILLDAEGHCKIADFGMSKENILDGKKATSLCGTDLYVAPEMIQELEYGTSVDWWALGVIMYEMMMGHVPFNGDDKIKVFRSILYDKPDYSSRLSRNAISILKGFLTKSPKNRLGYGSDLEGTIKVHPFFKTIDWVLLEQRKIPPPFKPQITTQRDGRGEDFTRKKLSHENDIIITQPCQEEFKGFSYINTKYVH</sequence>
<gene>
    <name evidence="12" type="ORF">DAT39_019641</name>
</gene>
<dbReference type="EMBL" id="QNUK01000661">
    <property type="protein sequence ID" value="KAF5890656.1"/>
    <property type="molecule type" value="Genomic_DNA"/>
</dbReference>
<dbReference type="InterPro" id="IPR000719">
    <property type="entry name" value="Prot_kinase_dom"/>
</dbReference>
<keyword evidence="2" id="KW-0597">Phosphoprotein</keyword>
<evidence type="ECO:0000313" key="13">
    <source>
        <dbReference type="Proteomes" id="UP000727407"/>
    </source>
</evidence>
<feature type="region of interest" description="Disordered" evidence="9">
    <location>
        <begin position="1"/>
        <end position="61"/>
    </location>
</feature>
<comment type="caution">
    <text evidence="12">The sequence shown here is derived from an EMBL/GenBank/DDBJ whole genome shotgun (WGS) entry which is preliminary data.</text>
</comment>
<dbReference type="SMART" id="SM00220">
    <property type="entry name" value="S_TKc"/>
    <property type="match status" value="1"/>
</dbReference>